<feature type="transmembrane region" description="Helical" evidence="1">
    <location>
        <begin position="36"/>
        <end position="54"/>
    </location>
</feature>
<reference evidence="2 3" key="1">
    <citation type="journal article" date="2019" name="Int. J. Syst. Evol. Microbiol.">
        <title>The Global Catalogue of Microorganisms (GCM) 10K type strain sequencing project: providing services to taxonomists for standard genome sequencing and annotation.</title>
        <authorList>
            <consortium name="The Broad Institute Genomics Platform"/>
            <consortium name="The Broad Institute Genome Sequencing Center for Infectious Disease"/>
            <person name="Wu L."/>
            <person name="Ma J."/>
        </authorList>
    </citation>
    <scope>NUCLEOTIDE SEQUENCE [LARGE SCALE GENOMIC DNA]</scope>
    <source>
        <strain evidence="2 3">XZYJ18</strain>
    </source>
</reference>
<dbReference type="GeneID" id="73043416"/>
<dbReference type="AlphaFoldDB" id="A0ABD5Q5T5"/>
<feature type="transmembrane region" description="Helical" evidence="1">
    <location>
        <begin position="85"/>
        <end position="102"/>
    </location>
</feature>
<gene>
    <name evidence="2" type="ORF">ACFO9K_16495</name>
</gene>
<dbReference type="EMBL" id="JBHSHT010000002">
    <property type="protein sequence ID" value="MFC4825856.1"/>
    <property type="molecule type" value="Genomic_DNA"/>
</dbReference>
<keyword evidence="3" id="KW-1185">Reference proteome</keyword>
<proteinExistence type="predicted"/>
<evidence type="ECO:0000313" key="3">
    <source>
        <dbReference type="Proteomes" id="UP001595945"/>
    </source>
</evidence>
<comment type="caution">
    <text evidence="2">The sequence shown here is derived from an EMBL/GenBank/DDBJ whole genome shotgun (WGS) entry which is preliminary data.</text>
</comment>
<dbReference type="RefSeq" id="WP_254268516.1">
    <property type="nucleotide sequence ID" value="NZ_CP100400.1"/>
</dbReference>
<dbReference type="Proteomes" id="UP001595945">
    <property type="component" value="Unassembled WGS sequence"/>
</dbReference>
<accession>A0ABD5Q5T5</accession>
<name>A0ABD5Q5T5_9EURY</name>
<keyword evidence="1" id="KW-0472">Membrane</keyword>
<evidence type="ECO:0000313" key="2">
    <source>
        <dbReference type="EMBL" id="MFC4825856.1"/>
    </source>
</evidence>
<evidence type="ECO:0008006" key="4">
    <source>
        <dbReference type="Google" id="ProtNLM"/>
    </source>
</evidence>
<protein>
    <recommendedName>
        <fullName evidence="4">SPW repeat-containing protein</fullName>
    </recommendedName>
</protein>
<organism evidence="2 3">
    <name type="scientific">Halorussus aquaticus</name>
    <dbReference type="NCBI Taxonomy" id="2953748"/>
    <lineage>
        <taxon>Archaea</taxon>
        <taxon>Methanobacteriati</taxon>
        <taxon>Methanobacteriota</taxon>
        <taxon>Stenosarchaea group</taxon>
        <taxon>Halobacteria</taxon>
        <taxon>Halobacteriales</taxon>
        <taxon>Haladaptataceae</taxon>
        <taxon>Halorussus</taxon>
    </lineage>
</organism>
<keyword evidence="1" id="KW-1133">Transmembrane helix</keyword>
<feature type="transmembrane region" description="Helical" evidence="1">
    <location>
        <begin position="61"/>
        <end position="79"/>
    </location>
</feature>
<keyword evidence="1" id="KW-0812">Transmembrane</keyword>
<feature type="transmembrane region" description="Helical" evidence="1">
    <location>
        <begin position="12"/>
        <end position="30"/>
    </location>
</feature>
<sequence length="106" mass="10969">MDRDRAVELATILLAGVLFVLSAIGLVVAVRGGDGVVSALFGVYLTGLLLAGVLRDATNARGWQLAFFGGVAVWGGYEYATAGDLFSLLLAVVGVAMVAANLRDLR</sequence>
<evidence type="ECO:0000256" key="1">
    <source>
        <dbReference type="SAM" id="Phobius"/>
    </source>
</evidence>